<dbReference type="Gene3D" id="3.40.50.720">
    <property type="entry name" value="NAD(P)-binding Rossmann-like Domain"/>
    <property type="match status" value="1"/>
</dbReference>
<organism evidence="2">
    <name type="scientific">hydrothermal vent metagenome</name>
    <dbReference type="NCBI Taxonomy" id="652676"/>
    <lineage>
        <taxon>unclassified sequences</taxon>
        <taxon>metagenomes</taxon>
        <taxon>ecological metagenomes</taxon>
    </lineage>
</organism>
<proteinExistence type="inferred from homology"/>
<dbReference type="InterPro" id="IPR036291">
    <property type="entry name" value="NAD(P)-bd_dom_sf"/>
</dbReference>
<dbReference type="PANTHER" id="PTHR42760:SF40">
    <property type="entry name" value="3-OXOACYL-[ACYL-CARRIER-PROTEIN] REDUCTASE, CHLOROPLASTIC"/>
    <property type="match status" value="1"/>
</dbReference>
<evidence type="ECO:0000256" key="1">
    <source>
        <dbReference type="ARBA" id="ARBA00006484"/>
    </source>
</evidence>
<dbReference type="EMBL" id="UOEK01000237">
    <property type="protein sequence ID" value="VAW02608.1"/>
    <property type="molecule type" value="Genomic_DNA"/>
</dbReference>
<dbReference type="CDD" id="cd05233">
    <property type="entry name" value="SDR_c"/>
    <property type="match status" value="1"/>
</dbReference>
<sequence length="209" mass="22453">MHESPVAVVTGGTGALGKTLLPLLVRRNFKLAVTYLIPEEATALEDALGLDESQLLLRRVDASDSDAITTFMQEAADMFGPFNVTASLVGGWAGGRMVDETDNVRLDRMIDLNLRSAFYTIRAAIPHMRDADWGRIIAIGSRASIDTPAGQAAFNISKAGVVALIKSLAVELDDTPITANVVLPSVIDTKATRDALPYADYVKWPKPAE</sequence>
<evidence type="ECO:0000313" key="2">
    <source>
        <dbReference type="EMBL" id="VAW02608.1"/>
    </source>
</evidence>
<dbReference type="GO" id="GO:0016616">
    <property type="term" value="F:oxidoreductase activity, acting on the CH-OH group of donors, NAD or NADP as acceptor"/>
    <property type="evidence" value="ECO:0007669"/>
    <property type="project" value="TreeGrafter"/>
</dbReference>
<protein>
    <recommendedName>
        <fullName evidence="3">3-oxoacyl-[acyl-carrier-protein] reductase</fullName>
    </recommendedName>
</protein>
<evidence type="ECO:0008006" key="3">
    <source>
        <dbReference type="Google" id="ProtNLM"/>
    </source>
</evidence>
<dbReference type="SUPFAM" id="SSF51735">
    <property type="entry name" value="NAD(P)-binding Rossmann-fold domains"/>
    <property type="match status" value="1"/>
</dbReference>
<dbReference type="InterPro" id="IPR002347">
    <property type="entry name" value="SDR_fam"/>
</dbReference>
<dbReference type="PRINTS" id="PR00081">
    <property type="entry name" value="GDHRDH"/>
</dbReference>
<reference evidence="2" key="1">
    <citation type="submission" date="2018-06" db="EMBL/GenBank/DDBJ databases">
        <authorList>
            <person name="Zhirakovskaya E."/>
        </authorList>
    </citation>
    <scope>NUCLEOTIDE SEQUENCE</scope>
</reference>
<dbReference type="AlphaFoldDB" id="A0A3B0SBT7"/>
<dbReference type="GO" id="GO:0030497">
    <property type="term" value="P:fatty acid elongation"/>
    <property type="evidence" value="ECO:0007669"/>
    <property type="project" value="TreeGrafter"/>
</dbReference>
<comment type="similarity">
    <text evidence="1">Belongs to the short-chain dehydrogenases/reductases (SDR) family.</text>
</comment>
<gene>
    <name evidence="2" type="ORF">MNBD_ACTINO02-1408</name>
</gene>
<accession>A0A3B0SBT7</accession>
<feature type="non-terminal residue" evidence="2">
    <location>
        <position position="209"/>
    </location>
</feature>
<dbReference type="PANTHER" id="PTHR42760">
    <property type="entry name" value="SHORT-CHAIN DEHYDROGENASES/REDUCTASES FAMILY MEMBER"/>
    <property type="match status" value="1"/>
</dbReference>
<name>A0A3B0SBT7_9ZZZZ</name>
<dbReference type="Pfam" id="PF00106">
    <property type="entry name" value="adh_short"/>
    <property type="match status" value="1"/>
</dbReference>